<dbReference type="Proteomes" id="UP000030023">
    <property type="component" value="Unassembled WGS sequence"/>
</dbReference>
<feature type="non-terminal residue" evidence="9">
    <location>
        <position position="1"/>
    </location>
</feature>
<evidence type="ECO:0000256" key="1">
    <source>
        <dbReference type="ARBA" id="ARBA00001362"/>
    </source>
</evidence>
<evidence type="ECO:0000256" key="2">
    <source>
        <dbReference type="ARBA" id="ARBA00022670"/>
    </source>
</evidence>
<evidence type="ECO:0000256" key="4">
    <source>
        <dbReference type="ARBA" id="ARBA00022801"/>
    </source>
</evidence>
<protein>
    <submittedName>
        <fullName evidence="9">Uncharacterized protein</fullName>
    </submittedName>
</protein>
<keyword evidence="2" id="KW-0645">Protease</keyword>
<keyword evidence="4" id="KW-0378">Hydrolase</keyword>
<name>A0ABR4XPE9_9LACO</name>
<keyword evidence="6" id="KW-0224">Dipeptidase</keyword>
<dbReference type="Gene3D" id="3.30.1380.10">
    <property type="match status" value="1"/>
</dbReference>
<dbReference type="SUPFAM" id="SSF55166">
    <property type="entry name" value="Hedgehog/DD-peptidase"/>
    <property type="match status" value="1"/>
</dbReference>
<dbReference type="InterPro" id="IPR009045">
    <property type="entry name" value="Zn_M74/Hedgehog-like"/>
</dbReference>
<proteinExistence type="predicted"/>
<reference evidence="9 10" key="1">
    <citation type="journal article" date="2014" name="Antonie Van Leeuwenhoek">
        <title>Oenococcus alcoholitolerans sp. nov., a lactic acid bacteria isolated from cachaca and ethanol fermentation processes.</title>
        <authorList>
            <person name="Badotti F."/>
            <person name="Moreira A.P."/>
            <person name="Tonon L.A."/>
            <person name="de Lucena B.T."/>
            <person name="Gomes Fde C."/>
            <person name="Kruger R."/>
            <person name="Thompson C.C."/>
            <person name="de Morais M.A.Jr."/>
            <person name="Rosa C.A."/>
            <person name="Thompson F.L."/>
        </authorList>
    </citation>
    <scope>NUCLEOTIDE SEQUENCE [LARGE SCALE GENOMIC DNA]</scope>
    <source>
        <strain evidence="9 10">UFRJ-M7.2.18</strain>
    </source>
</reference>
<comment type="catalytic activity">
    <reaction evidence="1">
        <text>D-alanyl-D-alanine + H2O = 2 D-alanine</text>
        <dbReference type="Rhea" id="RHEA:20661"/>
        <dbReference type="ChEBI" id="CHEBI:15377"/>
        <dbReference type="ChEBI" id="CHEBI:57416"/>
        <dbReference type="ChEBI" id="CHEBI:57822"/>
        <dbReference type="EC" id="3.4.13.22"/>
    </reaction>
</comment>
<evidence type="ECO:0000256" key="8">
    <source>
        <dbReference type="ARBA" id="ARBA00023316"/>
    </source>
</evidence>
<evidence type="ECO:0000256" key="6">
    <source>
        <dbReference type="ARBA" id="ARBA00022997"/>
    </source>
</evidence>
<evidence type="ECO:0000313" key="9">
    <source>
        <dbReference type="EMBL" id="KGO27439.1"/>
    </source>
</evidence>
<evidence type="ECO:0000313" key="10">
    <source>
        <dbReference type="Proteomes" id="UP000030023"/>
    </source>
</evidence>
<keyword evidence="10" id="KW-1185">Reference proteome</keyword>
<dbReference type="InterPro" id="IPR000755">
    <property type="entry name" value="A_A_dipeptidase"/>
</dbReference>
<sequence length="182" mass="20717">NKIADRTKDWRRDKIAEIPIEIDDDPLLSLAYYRKNNLEPAIFIQGLPGSRPELYARSIVLDKLRRASRFLPKNYKFVIFDAWRSLKTQQFLFDRMNELVKQADPTLTAEQIRNAALRIVALPSRDAKKPSPHNTGAAIDLSIADDKGRLLPMGSPFDDISPAAKSAFYENKDGKEEKKLCS</sequence>
<keyword evidence="3" id="KW-0479">Metal-binding</keyword>
<evidence type="ECO:0000256" key="5">
    <source>
        <dbReference type="ARBA" id="ARBA00022833"/>
    </source>
</evidence>
<dbReference type="PANTHER" id="PTHR43126">
    <property type="entry name" value="D-ALANYL-D-ALANINE DIPEPTIDASE"/>
    <property type="match status" value="1"/>
</dbReference>
<dbReference type="PANTHER" id="PTHR43126:SF2">
    <property type="entry name" value="D-ALANYL-D-ALANINE DIPEPTIDASE"/>
    <property type="match status" value="1"/>
</dbReference>
<keyword evidence="7" id="KW-0482">Metalloprotease</keyword>
<comment type="caution">
    <text evidence="9">The sequence shown here is derived from an EMBL/GenBank/DDBJ whole genome shotgun (WGS) entry which is preliminary data.</text>
</comment>
<gene>
    <name evidence="9" type="ORF">Q757_07925</name>
</gene>
<accession>A0ABR4XPE9</accession>
<organism evidence="9 10">
    <name type="scientific">Oenococcus alcoholitolerans</name>
    <dbReference type="NCBI Taxonomy" id="931074"/>
    <lineage>
        <taxon>Bacteria</taxon>
        <taxon>Bacillati</taxon>
        <taxon>Bacillota</taxon>
        <taxon>Bacilli</taxon>
        <taxon>Lactobacillales</taxon>
        <taxon>Lactobacillaceae</taxon>
        <taxon>Oenococcus</taxon>
    </lineage>
</organism>
<keyword evidence="5" id="KW-0862">Zinc</keyword>
<evidence type="ECO:0000256" key="3">
    <source>
        <dbReference type="ARBA" id="ARBA00022723"/>
    </source>
</evidence>
<evidence type="ECO:0000256" key="7">
    <source>
        <dbReference type="ARBA" id="ARBA00023049"/>
    </source>
</evidence>
<keyword evidence="8" id="KW-0961">Cell wall biogenesis/degradation</keyword>
<dbReference type="EMBL" id="AXCV01000427">
    <property type="protein sequence ID" value="KGO27439.1"/>
    <property type="molecule type" value="Genomic_DNA"/>
</dbReference>
<dbReference type="Pfam" id="PF01427">
    <property type="entry name" value="Peptidase_M15"/>
    <property type="match status" value="1"/>
</dbReference>